<dbReference type="Proteomes" id="UP000184188">
    <property type="component" value="Unassembled WGS sequence"/>
</dbReference>
<evidence type="ECO:0000313" key="2">
    <source>
        <dbReference type="Proteomes" id="UP000184188"/>
    </source>
</evidence>
<keyword evidence="2" id="KW-1185">Reference proteome</keyword>
<protein>
    <recommendedName>
        <fullName evidence="3">HNH nuclease domain-containing protein</fullName>
    </recommendedName>
</protein>
<dbReference type="AlphaFoldDB" id="A0A1L9S6Y3"/>
<dbReference type="VEuPathDB" id="FungiDB:ASPZODRAFT_2118784"/>
<proteinExistence type="predicted"/>
<accession>A0A1L9S6Y3</accession>
<reference evidence="2" key="1">
    <citation type="journal article" date="2017" name="Genome Biol.">
        <title>Comparative genomics reveals high biological diversity and specific adaptations in the industrially and medically important fungal genus Aspergillus.</title>
        <authorList>
            <person name="de Vries R.P."/>
            <person name="Riley R."/>
            <person name="Wiebenga A."/>
            <person name="Aguilar-Osorio G."/>
            <person name="Amillis S."/>
            <person name="Uchima C.A."/>
            <person name="Anderluh G."/>
            <person name="Asadollahi M."/>
            <person name="Askin M."/>
            <person name="Barry K."/>
            <person name="Battaglia E."/>
            <person name="Bayram O."/>
            <person name="Benocci T."/>
            <person name="Braus-Stromeyer S.A."/>
            <person name="Caldana C."/>
            <person name="Canovas D."/>
            <person name="Cerqueira G.C."/>
            <person name="Chen F."/>
            <person name="Chen W."/>
            <person name="Choi C."/>
            <person name="Clum A."/>
            <person name="Dos Santos R.A."/>
            <person name="Damasio A.R."/>
            <person name="Diallinas G."/>
            <person name="Emri T."/>
            <person name="Fekete E."/>
            <person name="Flipphi M."/>
            <person name="Freyberg S."/>
            <person name="Gallo A."/>
            <person name="Gournas C."/>
            <person name="Habgood R."/>
            <person name="Hainaut M."/>
            <person name="Harispe M.L."/>
            <person name="Henrissat B."/>
            <person name="Hilden K.S."/>
            <person name="Hope R."/>
            <person name="Hossain A."/>
            <person name="Karabika E."/>
            <person name="Karaffa L."/>
            <person name="Karanyi Z."/>
            <person name="Krasevec N."/>
            <person name="Kuo A."/>
            <person name="Kusch H."/>
            <person name="LaButti K."/>
            <person name="Lagendijk E.L."/>
            <person name="Lapidus A."/>
            <person name="Levasseur A."/>
            <person name="Lindquist E."/>
            <person name="Lipzen A."/>
            <person name="Logrieco A.F."/>
            <person name="MacCabe A."/>
            <person name="Maekelae M.R."/>
            <person name="Malavazi I."/>
            <person name="Melin P."/>
            <person name="Meyer V."/>
            <person name="Mielnichuk N."/>
            <person name="Miskei M."/>
            <person name="Molnar A.P."/>
            <person name="Mule G."/>
            <person name="Ngan C.Y."/>
            <person name="Orejas M."/>
            <person name="Orosz E."/>
            <person name="Ouedraogo J.P."/>
            <person name="Overkamp K.M."/>
            <person name="Park H.-S."/>
            <person name="Perrone G."/>
            <person name="Piumi F."/>
            <person name="Punt P.J."/>
            <person name="Ram A.F."/>
            <person name="Ramon A."/>
            <person name="Rauscher S."/>
            <person name="Record E."/>
            <person name="Riano-Pachon D.M."/>
            <person name="Robert V."/>
            <person name="Roehrig J."/>
            <person name="Ruller R."/>
            <person name="Salamov A."/>
            <person name="Salih N.S."/>
            <person name="Samson R.A."/>
            <person name="Sandor E."/>
            <person name="Sanguinetti M."/>
            <person name="Schuetze T."/>
            <person name="Sepcic K."/>
            <person name="Shelest E."/>
            <person name="Sherlock G."/>
            <person name="Sophianopoulou V."/>
            <person name="Squina F.M."/>
            <person name="Sun H."/>
            <person name="Susca A."/>
            <person name="Todd R.B."/>
            <person name="Tsang A."/>
            <person name="Unkles S.E."/>
            <person name="van de Wiele N."/>
            <person name="van Rossen-Uffink D."/>
            <person name="Oliveira J.V."/>
            <person name="Vesth T.C."/>
            <person name="Visser J."/>
            <person name="Yu J.-H."/>
            <person name="Zhou M."/>
            <person name="Andersen M.R."/>
            <person name="Archer D.B."/>
            <person name="Baker S.E."/>
            <person name="Benoit I."/>
            <person name="Brakhage A.A."/>
            <person name="Braus G.H."/>
            <person name="Fischer R."/>
            <person name="Frisvad J.C."/>
            <person name="Goldman G.H."/>
            <person name="Houbraken J."/>
            <person name="Oakley B."/>
            <person name="Pocsi I."/>
            <person name="Scazzocchio C."/>
            <person name="Seiboth B."/>
            <person name="vanKuyk P.A."/>
            <person name="Wortman J."/>
            <person name="Dyer P.S."/>
            <person name="Grigoriev I.V."/>
        </authorList>
    </citation>
    <scope>NUCLEOTIDE SEQUENCE [LARGE SCALE GENOMIC DNA]</scope>
    <source>
        <strain evidence="2">CBS 506.65</strain>
    </source>
</reference>
<dbReference type="STRING" id="1073090.A0A1L9S6Y3"/>
<evidence type="ECO:0008006" key="3">
    <source>
        <dbReference type="Google" id="ProtNLM"/>
    </source>
</evidence>
<dbReference type="OrthoDB" id="5386595at2759"/>
<evidence type="ECO:0000313" key="1">
    <source>
        <dbReference type="EMBL" id="OJJ42924.1"/>
    </source>
</evidence>
<dbReference type="RefSeq" id="XP_022577434.1">
    <property type="nucleotide sequence ID" value="XM_022727780.1"/>
</dbReference>
<organism evidence="1 2">
    <name type="scientific">Penicilliopsis zonata CBS 506.65</name>
    <dbReference type="NCBI Taxonomy" id="1073090"/>
    <lineage>
        <taxon>Eukaryota</taxon>
        <taxon>Fungi</taxon>
        <taxon>Dikarya</taxon>
        <taxon>Ascomycota</taxon>
        <taxon>Pezizomycotina</taxon>
        <taxon>Eurotiomycetes</taxon>
        <taxon>Eurotiomycetidae</taxon>
        <taxon>Eurotiales</taxon>
        <taxon>Aspergillaceae</taxon>
        <taxon>Penicilliopsis</taxon>
    </lineage>
</organism>
<dbReference type="EMBL" id="KV878355">
    <property type="protein sequence ID" value="OJJ42924.1"/>
    <property type="molecule type" value="Genomic_DNA"/>
</dbReference>
<name>A0A1L9S6Y3_9EURO</name>
<dbReference type="GeneID" id="34614244"/>
<sequence length="344" mass="39062">MAVYTLPLVIPKKRRVEEVPELEAESDRLDQEAKTARQRLGAHSFNAEFWTKVAEVETIILQKTSIASEISLARFTGPESKWEEGEEAKKLFQQIRAHRHLVSSFTAYSECLTTSSSGMGIARSGARKRDNRQTEFRRQLLADYASLDPTRLLCVTMDAIFGKTELISSENGFIVSSTIKEHFDSGIFVIVPDEIRNFKIKIIDKQWPLLNCGIFTLDDEPKWKDLDGRKLVFRGTCRPAARYLYFHYCLQLLRRAWKAGPGEEAAAWSLQDELAEPLRAVPGRYISKNMLQAFIDELGHEYKDLLLGSKAIKDRASLLLDTAAVQITDSDRTSDSSEESDDDY</sequence>
<gene>
    <name evidence="1" type="ORF">ASPZODRAFT_2118784</name>
</gene>